<keyword evidence="2" id="KW-0472">Membrane</keyword>
<accession>A0A022R0C8</accession>
<feature type="transmembrane region" description="Helical" evidence="2">
    <location>
        <begin position="95"/>
        <end position="114"/>
    </location>
</feature>
<feature type="compositionally biased region" description="Polar residues" evidence="1">
    <location>
        <begin position="26"/>
        <end position="43"/>
    </location>
</feature>
<keyword evidence="2" id="KW-0812">Transmembrane</keyword>
<keyword evidence="2" id="KW-1133">Transmembrane helix</keyword>
<evidence type="ECO:0000256" key="2">
    <source>
        <dbReference type="SAM" id="Phobius"/>
    </source>
</evidence>
<organism evidence="3 4">
    <name type="scientific">Erythranthe guttata</name>
    <name type="common">Yellow monkey flower</name>
    <name type="synonym">Mimulus guttatus</name>
    <dbReference type="NCBI Taxonomy" id="4155"/>
    <lineage>
        <taxon>Eukaryota</taxon>
        <taxon>Viridiplantae</taxon>
        <taxon>Streptophyta</taxon>
        <taxon>Embryophyta</taxon>
        <taxon>Tracheophyta</taxon>
        <taxon>Spermatophyta</taxon>
        <taxon>Magnoliopsida</taxon>
        <taxon>eudicotyledons</taxon>
        <taxon>Gunneridae</taxon>
        <taxon>Pentapetalae</taxon>
        <taxon>asterids</taxon>
        <taxon>lamiids</taxon>
        <taxon>Lamiales</taxon>
        <taxon>Phrymaceae</taxon>
        <taxon>Erythranthe</taxon>
    </lineage>
</organism>
<gene>
    <name evidence="3" type="ORF">MIMGU_mgv1a0235692mg</name>
</gene>
<name>A0A022R0C8_ERYGU</name>
<feature type="compositionally biased region" description="Low complexity" evidence="1">
    <location>
        <begin position="12"/>
        <end position="25"/>
    </location>
</feature>
<dbReference type="EMBL" id="KI630793">
    <property type="protein sequence ID" value="EYU33048.1"/>
    <property type="molecule type" value="Genomic_DNA"/>
</dbReference>
<feature type="non-terminal residue" evidence="3">
    <location>
        <position position="1"/>
    </location>
</feature>
<protein>
    <submittedName>
        <fullName evidence="3">Uncharacterized protein</fullName>
    </submittedName>
</protein>
<evidence type="ECO:0000256" key="1">
    <source>
        <dbReference type="SAM" id="MobiDB-lite"/>
    </source>
</evidence>
<sequence>WEKPEELMLYEQQQQNPSKQHNQVQSHQTEPSTQQAPQMQVQLQGPHRAQLHNQAKPLQQPSQSSELGYAQIPPVNDPSRYQQVRVEKFNIHSPLLLSSFFSFPYVIYLVTFYLHSISQGAQGGSQEWMWTNKN</sequence>
<feature type="compositionally biased region" description="Polar residues" evidence="1">
    <location>
        <begin position="51"/>
        <end position="66"/>
    </location>
</feature>
<feature type="region of interest" description="Disordered" evidence="1">
    <location>
        <begin position="1"/>
        <end position="74"/>
    </location>
</feature>
<evidence type="ECO:0000313" key="3">
    <source>
        <dbReference type="EMBL" id="EYU33048.1"/>
    </source>
</evidence>
<reference evidence="3 4" key="1">
    <citation type="journal article" date="2013" name="Proc. Natl. Acad. Sci. U.S.A.">
        <title>Fine-scale variation in meiotic recombination in Mimulus inferred from population shotgun sequencing.</title>
        <authorList>
            <person name="Hellsten U."/>
            <person name="Wright K.M."/>
            <person name="Jenkins J."/>
            <person name="Shu S."/>
            <person name="Yuan Y."/>
            <person name="Wessler S.R."/>
            <person name="Schmutz J."/>
            <person name="Willis J.H."/>
            <person name="Rokhsar D.S."/>
        </authorList>
    </citation>
    <scope>NUCLEOTIDE SEQUENCE [LARGE SCALE GENOMIC DNA]</scope>
    <source>
        <strain evidence="4">cv. DUN x IM62</strain>
    </source>
</reference>
<keyword evidence="4" id="KW-1185">Reference proteome</keyword>
<dbReference type="Proteomes" id="UP000030748">
    <property type="component" value="Unassembled WGS sequence"/>
</dbReference>
<evidence type="ECO:0000313" key="4">
    <source>
        <dbReference type="Proteomes" id="UP000030748"/>
    </source>
</evidence>
<dbReference type="AlphaFoldDB" id="A0A022R0C8"/>
<proteinExistence type="predicted"/>
<dbReference type="STRING" id="4155.A0A022R0C8"/>